<dbReference type="Proteomes" id="UP000265520">
    <property type="component" value="Unassembled WGS sequence"/>
</dbReference>
<evidence type="ECO:0000256" key="1">
    <source>
        <dbReference type="SAM" id="MobiDB-lite"/>
    </source>
</evidence>
<comment type="caution">
    <text evidence="2">The sequence shown here is derived from an EMBL/GenBank/DDBJ whole genome shotgun (WGS) entry which is preliminary data.</text>
</comment>
<dbReference type="EMBL" id="LXQA010618653">
    <property type="protein sequence ID" value="MCI62421.1"/>
    <property type="molecule type" value="Genomic_DNA"/>
</dbReference>
<reference evidence="2 3" key="1">
    <citation type="journal article" date="2018" name="Front. Plant Sci.">
        <title>Red Clover (Trifolium pratense) and Zigzag Clover (T. medium) - A Picture of Genomic Similarities and Differences.</title>
        <authorList>
            <person name="Dluhosova J."/>
            <person name="Istvanek J."/>
            <person name="Nedelnik J."/>
            <person name="Repkova J."/>
        </authorList>
    </citation>
    <scope>NUCLEOTIDE SEQUENCE [LARGE SCALE GENOMIC DNA]</scope>
    <source>
        <strain evidence="3">cv. 10/8</strain>
        <tissue evidence="2">Leaf</tissue>
    </source>
</reference>
<dbReference type="InterPro" id="IPR012337">
    <property type="entry name" value="RNaseH-like_sf"/>
</dbReference>
<accession>A0A392TML8</accession>
<dbReference type="InterPro" id="IPR036397">
    <property type="entry name" value="RNaseH_sf"/>
</dbReference>
<feature type="non-terminal residue" evidence="2">
    <location>
        <position position="38"/>
    </location>
</feature>
<dbReference type="SUPFAM" id="SSF53098">
    <property type="entry name" value="Ribonuclease H-like"/>
    <property type="match status" value="1"/>
</dbReference>
<protein>
    <submittedName>
        <fullName evidence="2">Retrotransposon protein</fullName>
    </submittedName>
</protein>
<evidence type="ECO:0000313" key="2">
    <source>
        <dbReference type="EMBL" id="MCI62421.1"/>
    </source>
</evidence>
<keyword evidence="3" id="KW-1185">Reference proteome</keyword>
<dbReference type="AlphaFoldDB" id="A0A392TML8"/>
<feature type="region of interest" description="Disordered" evidence="1">
    <location>
        <begin position="1"/>
        <end position="21"/>
    </location>
</feature>
<organism evidence="2 3">
    <name type="scientific">Trifolium medium</name>
    <dbReference type="NCBI Taxonomy" id="97028"/>
    <lineage>
        <taxon>Eukaryota</taxon>
        <taxon>Viridiplantae</taxon>
        <taxon>Streptophyta</taxon>
        <taxon>Embryophyta</taxon>
        <taxon>Tracheophyta</taxon>
        <taxon>Spermatophyta</taxon>
        <taxon>Magnoliopsida</taxon>
        <taxon>eudicotyledons</taxon>
        <taxon>Gunneridae</taxon>
        <taxon>Pentapetalae</taxon>
        <taxon>rosids</taxon>
        <taxon>fabids</taxon>
        <taxon>Fabales</taxon>
        <taxon>Fabaceae</taxon>
        <taxon>Papilionoideae</taxon>
        <taxon>50 kb inversion clade</taxon>
        <taxon>NPAAA clade</taxon>
        <taxon>Hologalegina</taxon>
        <taxon>IRL clade</taxon>
        <taxon>Trifolieae</taxon>
        <taxon>Trifolium</taxon>
    </lineage>
</organism>
<sequence length="38" mass="4259">MGTQLKMSTSHHPQNDGQSERTIQTLEDMLRACVLEDG</sequence>
<proteinExistence type="predicted"/>
<dbReference type="Gene3D" id="3.30.420.10">
    <property type="entry name" value="Ribonuclease H-like superfamily/Ribonuclease H"/>
    <property type="match status" value="1"/>
</dbReference>
<dbReference type="GO" id="GO:0003676">
    <property type="term" value="F:nucleic acid binding"/>
    <property type="evidence" value="ECO:0007669"/>
    <property type="project" value="InterPro"/>
</dbReference>
<name>A0A392TML8_9FABA</name>
<evidence type="ECO:0000313" key="3">
    <source>
        <dbReference type="Proteomes" id="UP000265520"/>
    </source>
</evidence>